<dbReference type="EMBL" id="CAXHTB010000003">
    <property type="protein sequence ID" value="CAL0303927.1"/>
    <property type="molecule type" value="Genomic_DNA"/>
</dbReference>
<gene>
    <name evidence="3" type="ORF">LLUT_LOCUS4987</name>
</gene>
<keyword evidence="2" id="KW-1133">Transmembrane helix</keyword>
<dbReference type="PANTHER" id="PTHR34379:SF15">
    <property type="entry name" value="PROTEIN, PUTATIVE-RELATED"/>
    <property type="match status" value="1"/>
</dbReference>
<keyword evidence="2" id="KW-0472">Membrane</keyword>
<organism evidence="3 4">
    <name type="scientific">Lupinus luteus</name>
    <name type="common">European yellow lupine</name>
    <dbReference type="NCBI Taxonomy" id="3873"/>
    <lineage>
        <taxon>Eukaryota</taxon>
        <taxon>Viridiplantae</taxon>
        <taxon>Streptophyta</taxon>
        <taxon>Embryophyta</taxon>
        <taxon>Tracheophyta</taxon>
        <taxon>Spermatophyta</taxon>
        <taxon>Magnoliopsida</taxon>
        <taxon>eudicotyledons</taxon>
        <taxon>Gunneridae</taxon>
        <taxon>Pentapetalae</taxon>
        <taxon>rosids</taxon>
        <taxon>fabids</taxon>
        <taxon>Fabales</taxon>
        <taxon>Fabaceae</taxon>
        <taxon>Papilionoideae</taxon>
        <taxon>50 kb inversion clade</taxon>
        <taxon>genistoids sensu lato</taxon>
        <taxon>core genistoids</taxon>
        <taxon>Genisteae</taxon>
        <taxon>Lupinus</taxon>
    </lineage>
</organism>
<dbReference type="AlphaFoldDB" id="A0AAV1W4X9"/>
<accession>A0AAV1W4X9</accession>
<dbReference type="Proteomes" id="UP001497480">
    <property type="component" value="Unassembled WGS sequence"/>
</dbReference>
<keyword evidence="4" id="KW-1185">Reference proteome</keyword>
<sequence>MRNVSRNKFLLCFRPVVDIDDMLESKVENKHEMKKSSNTRSQFFDQVPTKISESWIMQHPPKRTISRVIKAVLSQTMLKTKSRRKNRYPNDSFGSRHGYDSEGSHSVLSSSSSSSSASSCSSPIESKSLTKYSSTKEKQKESNYQKKQEFECNGIYLILLSLAFTVFLGKIFGTMLTLMLLYLFSLLSTSYSYKKKLPSCLEPKDRVQFGRCARRELLQYHNNGH</sequence>
<name>A0AAV1W4X9_LUPLU</name>
<dbReference type="PANTHER" id="PTHR34379">
    <property type="entry name" value="OS07G0553800 PROTEIN"/>
    <property type="match status" value="1"/>
</dbReference>
<comment type="caution">
    <text evidence="3">The sequence shown here is derived from an EMBL/GenBank/DDBJ whole genome shotgun (WGS) entry which is preliminary data.</text>
</comment>
<dbReference type="InterPro" id="IPR040411">
    <property type="entry name" value="At5g23160-like"/>
</dbReference>
<keyword evidence="2" id="KW-0812">Transmembrane</keyword>
<evidence type="ECO:0000313" key="3">
    <source>
        <dbReference type="EMBL" id="CAL0303927.1"/>
    </source>
</evidence>
<feature type="transmembrane region" description="Helical" evidence="2">
    <location>
        <begin position="155"/>
        <end position="184"/>
    </location>
</feature>
<proteinExistence type="predicted"/>
<feature type="region of interest" description="Disordered" evidence="1">
    <location>
        <begin position="80"/>
        <end position="125"/>
    </location>
</feature>
<feature type="compositionally biased region" description="Low complexity" evidence="1">
    <location>
        <begin position="104"/>
        <end position="125"/>
    </location>
</feature>
<evidence type="ECO:0000313" key="4">
    <source>
        <dbReference type="Proteomes" id="UP001497480"/>
    </source>
</evidence>
<reference evidence="3 4" key="1">
    <citation type="submission" date="2024-03" db="EMBL/GenBank/DDBJ databases">
        <authorList>
            <person name="Martinez-Hernandez J."/>
        </authorList>
    </citation>
    <scope>NUCLEOTIDE SEQUENCE [LARGE SCALE GENOMIC DNA]</scope>
</reference>
<evidence type="ECO:0000256" key="1">
    <source>
        <dbReference type="SAM" id="MobiDB-lite"/>
    </source>
</evidence>
<protein>
    <submittedName>
        <fullName evidence="3">Uncharacterized protein</fullName>
    </submittedName>
</protein>
<evidence type="ECO:0000256" key="2">
    <source>
        <dbReference type="SAM" id="Phobius"/>
    </source>
</evidence>